<keyword evidence="1" id="KW-1133">Transmembrane helix</keyword>
<keyword evidence="1" id="KW-0812">Transmembrane</keyword>
<reference evidence="2" key="1">
    <citation type="journal article" date="2019" name="Mitochondrial DNA Part B Resour">
        <title>Complete mitochondrial genomes of three troglophile cave spiders (Mesabolivar, pholcidae).</title>
        <authorList>
            <person name="Oliveira R.R.M."/>
            <person name="Vasconcelos S."/>
            <person name="Pires E.S."/>
            <person name="Pietrobon T."/>
            <person name="Prous X."/>
            <person name="Oliveira G."/>
        </authorList>
    </citation>
    <scope>NUCLEOTIDE SEQUENCE</scope>
    <source>
        <strain evidence="2">ITV1036I2</strain>
    </source>
</reference>
<keyword evidence="2" id="KW-0496">Mitochondrion</keyword>
<evidence type="ECO:0000256" key="1">
    <source>
        <dbReference type="SAM" id="Phobius"/>
    </source>
</evidence>
<accession>A0A411FER4</accession>
<geneLocation type="mitochondrion" evidence="2"/>
<gene>
    <name evidence="2" type="primary">ND6</name>
</gene>
<feature type="transmembrane region" description="Helical" evidence="1">
    <location>
        <begin position="43"/>
        <end position="61"/>
    </location>
</feature>
<proteinExistence type="predicted"/>
<sequence>MLLMVMLLVLFVIMISHPMLMVVLFMILSLYLTIFMYFEYQTFWFSVLFMLVVLSGVMVLFMYMASLTPNDGFFLDLVVMFFVFVFVSDLDLGVGFMDSSCYSLRLWEDCDGMLSLYSLVMLLLAMFVVVWLGESWRGCVRV</sequence>
<dbReference type="AlphaFoldDB" id="A0A411FER4"/>
<protein>
    <submittedName>
        <fullName evidence="2">NADH dehydrogenase subunit 6</fullName>
    </submittedName>
</protein>
<keyword evidence="1" id="KW-0472">Membrane</keyword>
<feature type="transmembrane region" description="Helical" evidence="1">
    <location>
        <begin position="114"/>
        <end position="133"/>
    </location>
</feature>
<feature type="transmembrane region" description="Helical" evidence="1">
    <location>
        <begin position="73"/>
        <end position="94"/>
    </location>
</feature>
<evidence type="ECO:0000313" key="2">
    <source>
        <dbReference type="EMBL" id="QBA92000.1"/>
    </source>
</evidence>
<name>A0A411FER4_9ARAC</name>
<dbReference type="EMBL" id="MH643813">
    <property type="protein sequence ID" value="QBA92000.1"/>
    <property type="molecule type" value="Genomic_DNA"/>
</dbReference>
<feature type="transmembrane region" description="Helical" evidence="1">
    <location>
        <begin position="7"/>
        <end position="37"/>
    </location>
</feature>
<organism evidence="2">
    <name type="scientific">Mesabolivar sp. ITV1036I2</name>
    <dbReference type="NCBI Taxonomy" id="2508675"/>
    <lineage>
        <taxon>Eukaryota</taxon>
        <taxon>Metazoa</taxon>
        <taxon>Ecdysozoa</taxon>
        <taxon>Arthropoda</taxon>
        <taxon>Chelicerata</taxon>
        <taxon>Arachnida</taxon>
        <taxon>Araneae</taxon>
        <taxon>Araneomorphae</taxon>
        <taxon>Haplogynae</taxon>
        <taxon>Pholcoidea</taxon>
        <taxon>Pholcidae</taxon>
        <taxon>Mesabolivar</taxon>
    </lineage>
</organism>